<feature type="domain" description="PPM-type phosphatase" evidence="1">
    <location>
        <begin position="4"/>
        <end position="240"/>
    </location>
</feature>
<dbReference type="SUPFAM" id="SSF81606">
    <property type="entry name" value="PP2C-like"/>
    <property type="match status" value="1"/>
</dbReference>
<evidence type="ECO:0000313" key="3">
    <source>
        <dbReference type="Proteomes" id="UP000316388"/>
    </source>
</evidence>
<dbReference type="EMBL" id="VJOO01000009">
    <property type="protein sequence ID" value="TSE37158.1"/>
    <property type="molecule type" value="Genomic_DNA"/>
</dbReference>
<name>A0A554XMV5_9BURK</name>
<comment type="caution">
    <text evidence="2">The sequence shown here is derived from an EMBL/GenBank/DDBJ whole genome shotgun (WGS) entry which is preliminary data.</text>
</comment>
<accession>A0A554XMV5</accession>
<evidence type="ECO:0000313" key="2">
    <source>
        <dbReference type="EMBL" id="TSE37158.1"/>
    </source>
</evidence>
<dbReference type="GO" id="GO:0004722">
    <property type="term" value="F:protein serine/threonine phosphatase activity"/>
    <property type="evidence" value="ECO:0007669"/>
    <property type="project" value="InterPro"/>
</dbReference>
<dbReference type="PROSITE" id="PS51746">
    <property type="entry name" value="PPM_2"/>
    <property type="match status" value="1"/>
</dbReference>
<protein>
    <recommendedName>
        <fullName evidence="1">PPM-type phosphatase domain-containing protein</fullName>
    </recommendedName>
</protein>
<dbReference type="InterPro" id="IPR036457">
    <property type="entry name" value="PPM-type-like_dom_sf"/>
</dbReference>
<sequence length="253" mass="26565">MQYQFACATDVGRVRPNNEDAVLVDTQLGLAVLADGMGGYNAGEVASRLCCEVVHATLRQHPHTVGTDPGQALAQAIERANAAVYLDALSHPAHRGMATTVVAAWVRGDRLAVGHVGDSRLYRLRQGQFAPLTRDHTLVQEHIDAGLIRAQDARATDYRNLVTRGIGIAPRVDADIALHTVAAGDTYLLCSDGLTDMLTEPEIAHLLCRCGRGADAAQALIAAANAAGGRDNLTVALIHCAPDGAAGSAPCPR</sequence>
<dbReference type="Proteomes" id="UP000316388">
    <property type="component" value="Unassembled WGS sequence"/>
</dbReference>
<evidence type="ECO:0000259" key="1">
    <source>
        <dbReference type="PROSITE" id="PS51746"/>
    </source>
</evidence>
<dbReference type="NCBIfam" id="NF033484">
    <property type="entry name" value="Stp1_PP2C_phos"/>
    <property type="match status" value="1"/>
</dbReference>
<dbReference type="AlphaFoldDB" id="A0A554XMV5"/>
<gene>
    <name evidence="2" type="ORF">Tfont_01254</name>
</gene>
<proteinExistence type="predicted"/>
<dbReference type="Gene3D" id="3.60.40.10">
    <property type="entry name" value="PPM-type phosphatase domain"/>
    <property type="match status" value="1"/>
</dbReference>
<dbReference type="SMART" id="SM00331">
    <property type="entry name" value="PP2C_SIG"/>
    <property type="match status" value="1"/>
</dbReference>
<dbReference type="InterPro" id="IPR015655">
    <property type="entry name" value="PP2C"/>
</dbReference>
<reference evidence="2 3" key="1">
    <citation type="submission" date="2019-07" db="EMBL/GenBank/DDBJ databases">
        <title>Tepidimonas fonticaldi AT-A2 draft genome.</title>
        <authorList>
            <person name="Da Costa M.S."/>
            <person name="Froufe H.J.C."/>
            <person name="Egas C."/>
            <person name="Albuquerque L."/>
        </authorList>
    </citation>
    <scope>NUCLEOTIDE SEQUENCE [LARGE SCALE GENOMIC DNA]</scope>
    <source>
        <strain evidence="2 3">AT-A2</strain>
    </source>
</reference>
<organism evidence="2 3">
    <name type="scientific">Tepidimonas fonticaldi</name>
    <dbReference type="NCBI Taxonomy" id="1101373"/>
    <lineage>
        <taxon>Bacteria</taxon>
        <taxon>Pseudomonadati</taxon>
        <taxon>Pseudomonadota</taxon>
        <taxon>Betaproteobacteria</taxon>
        <taxon>Burkholderiales</taxon>
        <taxon>Tepidimonas</taxon>
    </lineage>
</organism>
<keyword evidence="2" id="KW-0378">Hydrolase</keyword>
<dbReference type="PANTHER" id="PTHR47992">
    <property type="entry name" value="PROTEIN PHOSPHATASE"/>
    <property type="match status" value="1"/>
</dbReference>
<dbReference type="CDD" id="cd00143">
    <property type="entry name" value="PP2Cc"/>
    <property type="match status" value="1"/>
</dbReference>
<dbReference type="RefSeq" id="WP_143968817.1">
    <property type="nucleotide sequence ID" value="NZ_VJOO01000009.1"/>
</dbReference>
<dbReference type="SMART" id="SM00332">
    <property type="entry name" value="PP2Cc"/>
    <property type="match status" value="1"/>
</dbReference>
<dbReference type="InterPro" id="IPR001932">
    <property type="entry name" value="PPM-type_phosphatase-like_dom"/>
</dbReference>
<dbReference type="Pfam" id="PF13672">
    <property type="entry name" value="PP2C_2"/>
    <property type="match status" value="1"/>
</dbReference>